<feature type="domain" description="HTH myb-type" evidence="3">
    <location>
        <begin position="166"/>
        <end position="219"/>
    </location>
</feature>
<proteinExistence type="predicted"/>
<feature type="compositionally biased region" description="Polar residues" evidence="1">
    <location>
        <begin position="63"/>
        <end position="74"/>
    </location>
</feature>
<evidence type="ECO:0000313" key="4">
    <source>
        <dbReference type="EMBL" id="KAL1297575.1"/>
    </source>
</evidence>
<dbReference type="GeneID" id="95979840"/>
<organism evidence="4 5">
    <name type="scientific">Neodothiora populina</name>
    <dbReference type="NCBI Taxonomy" id="2781224"/>
    <lineage>
        <taxon>Eukaryota</taxon>
        <taxon>Fungi</taxon>
        <taxon>Dikarya</taxon>
        <taxon>Ascomycota</taxon>
        <taxon>Pezizomycotina</taxon>
        <taxon>Dothideomycetes</taxon>
        <taxon>Dothideomycetidae</taxon>
        <taxon>Dothideales</taxon>
        <taxon>Dothioraceae</taxon>
        <taxon>Neodothiora</taxon>
    </lineage>
</organism>
<keyword evidence="5" id="KW-1185">Reference proteome</keyword>
<dbReference type="InterPro" id="IPR001005">
    <property type="entry name" value="SANT/Myb"/>
</dbReference>
<feature type="compositionally biased region" description="Low complexity" evidence="1">
    <location>
        <begin position="15"/>
        <end position="33"/>
    </location>
</feature>
<dbReference type="Gene3D" id="1.10.10.60">
    <property type="entry name" value="Homeodomain-like"/>
    <property type="match status" value="1"/>
</dbReference>
<comment type="caution">
    <text evidence="4">The sequence shown here is derived from an EMBL/GenBank/DDBJ whole genome shotgun (WGS) entry which is preliminary data.</text>
</comment>
<dbReference type="SMART" id="SM00717">
    <property type="entry name" value="SANT"/>
    <property type="match status" value="2"/>
</dbReference>
<dbReference type="SUPFAM" id="SSF46689">
    <property type="entry name" value="Homeodomain-like"/>
    <property type="match status" value="1"/>
</dbReference>
<feature type="compositionally biased region" description="Low complexity" evidence="1">
    <location>
        <begin position="75"/>
        <end position="84"/>
    </location>
</feature>
<evidence type="ECO:0008006" key="6">
    <source>
        <dbReference type="Google" id="ProtNLM"/>
    </source>
</evidence>
<evidence type="ECO:0000259" key="2">
    <source>
        <dbReference type="PROSITE" id="PS50090"/>
    </source>
</evidence>
<dbReference type="RefSeq" id="XP_069197257.1">
    <property type="nucleotide sequence ID" value="XM_069346045.1"/>
</dbReference>
<dbReference type="PROSITE" id="PS50090">
    <property type="entry name" value="MYB_LIKE"/>
    <property type="match status" value="1"/>
</dbReference>
<dbReference type="EMBL" id="JBFMKM010000014">
    <property type="protein sequence ID" value="KAL1297575.1"/>
    <property type="molecule type" value="Genomic_DNA"/>
</dbReference>
<reference evidence="4 5" key="1">
    <citation type="submission" date="2024-07" db="EMBL/GenBank/DDBJ databases">
        <title>Draft sequence of the Neodothiora populina.</title>
        <authorList>
            <person name="Drown D.D."/>
            <person name="Schuette U.S."/>
            <person name="Buechlein A.B."/>
            <person name="Rusch D.R."/>
            <person name="Winton L.W."/>
            <person name="Adams G.A."/>
        </authorList>
    </citation>
    <scope>NUCLEOTIDE SEQUENCE [LARGE SCALE GENOMIC DNA]</scope>
    <source>
        <strain evidence="4 5">CPC 39397</strain>
    </source>
</reference>
<gene>
    <name evidence="4" type="ORF">AAFC00_006141</name>
</gene>
<feature type="region of interest" description="Disordered" evidence="1">
    <location>
        <begin position="133"/>
        <end position="175"/>
    </location>
</feature>
<protein>
    <recommendedName>
        <fullName evidence="6">MYB transcription factor</fullName>
    </recommendedName>
</protein>
<evidence type="ECO:0000313" key="5">
    <source>
        <dbReference type="Proteomes" id="UP001562354"/>
    </source>
</evidence>
<feature type="region of interest" description="Disordered" evidence="1">
    <location>
        <begin position="1"/>
        <end position="99"/>
    </location>
</feature>
<dbReference type="Pfam" id="PF00249">
    <property type="entry name" value="Myb_DNA-binding"/>
    <property type="match status" value="1"/>
</dbReference>
<evidence type="ECO:0000256" key="1">
    <source>
        <dbReference type="SAM" id="MobiDB-lite"/>
    </source>
</evidence>
<dbReference type="PROSITE" id="PS51294">
    <property type="entry name" value="HTH_MYB"/>
    <property type="match status" value="1"/>
</dbReference>
<dbReference type="InterPro" id="IPR009057">
    <property type="entry name" value="Homeodomain-like_sf"/>
</dbReference>
<dbReference type="CDD" id="cd00167">
    <property type="entry name" value="SANT"/>
    <property type="match status" value="1"/>
</dbReference>
<sequence>MANNSTQNSRERNIQPQNSQALSLPPSQLSIPPGITIPPSYSNPYQHSPYPANPSPFAFPSHQGLSHQNPFGQHNSISQSQSSNAHVPQSPGLHNPRKRSITELDSASTLSSNYPLDHHGLFSPTDSAKGIHGNTYGIAGPSSAAGPSGAEPLPQGGETSATPKPKKGRTNTPWTPAEEHRLKVMRDAGNSWSEIAKTFPTRTEGSVKKHWYKDMHYAEFAEDEVSHFSAALLAAIKEYESSKWKVIGQKVGKPAKACEQYAKEHFGTKS</sequence>
<feature type="compositionally biased region" description="Low complexity" evidence="1">
    <location>
        <begin position="139"/>
        <end position="152"/>
    </location>
</feature>
<dbReference type="Proteomes" id="UP001562354">
    <property type="component" value="Unassembled WGS sequence"/>
</dbReference>
<evidence type="ECO:0000259" key="3">
    <source>
        <dbReference type="PROSITE" id="PS51294"/>
    </source>
</evidence>
<accession>A0ABR3P5L9</accession>
<feature type="domain" description="Myb-like" evidence="2">
    <location>
        <begin position="166"/>
        <end position="215"/>
    </location>
</feature>
<name>A0ABR3P5L9_9PEZI</name>
<dbReference type="InterPro" id="IPR017930">
    <property type="entry name" value="Myb_dom"/>
</dbReference>